<dbReference type="InterPro" id="IPR002182">
    <property type="entry name" value="NB-ARC"/>
</dbReference>
<reference evidence="2" key="2">
    <citation type="submission" date="2019-01" db="UniProtKB">
        <authorList>
            <consortium name="EnsemblPlants"/>
        </authorList>
    </citation>
    <scope>IDENTIFICATION</scope>
    <source>
        <strain evidence="2">cv. Heinz 1706</strain>
    </source>
</reference>
<dbReference type="Pfam" id="PF00931">
    <property type="entry name" value="NB-ARC"/>
    <property type="match status" value="1"/>
</dbReference>
<evidence type="ECO:0000313" key="3">
    <source>
        <dbReference type="Proteomes" id="UP000004994"/>
    </source>
</evidence>
<dbReference type="EnsemblPlants" id="Solyc08g005497.1.1">
    <property type="protein sequence ID" value="Solyc08g005497.1.1"/>
    <property type="gene ID" value="Solyc08g005497.1"/>
</dbReference>
<dbReference type="Proteomes" id="UP000004994">
    <property type="component" value="Chromosome 8"/>
</dbReference>
<name>A0A3Q7HGR7_SOLLC</name>
<dbReference type="InParanoid" id="A0A3Q7HGR7"/>
<proteinExistence type="predicted"/>
<dbReference type="GO" id="GO:0043531">
    <property type="term" value="F:ADP binding"/>
    <property type="evidence" value="ECO:0007669"/>
    <property type="project" value="InterPro"/>
</dbReference>
<dbReference type="InterPro" id="IPR027417">
    <property type="entry name" value="P-loop_NTPase"/>
</dbReference>
<accession>A0A3Q7HGR7</accession>
<protein>
    <recommendedName>
        <fullName evidence="1">NB-ARC domain-containing protein</fullName>
    </recommendedName>
</protein>
<sequence length="107" mass="12354">MKCVTSVDENSKLSFGVMVNNEGSVKSIASNLKISQEAILRKMLISLLQDTIGVKVEINQEEEIINAELTDRLQRSLKRRRYLIVVDDIWSTKAWDDISQWFPEKQQ</sequence>
<reference evidence="2" key="1">
    <citation type="journal article" date="2012" name="Nature">
        <title>The tomato genome sequence provides insights into fleshy fruit evolution.</title>
        <authorList>
            <consortium name="Tomato Genome Consortium"/>
        </authorList>
    </citation>
    <scope>NUCLEOTIDE SEQUENCE [LARGE SCALE GENOMIC DNA]</scope>
    <source>
        <strain evidence="2">cv. Heinz 1706</strain>
    </source>
</reference>
<dbReference type="AlphaFoldDB" id="A0A3Q7HGR7"/>
<keyword evidence="3" id="KW-1185">Reference proteome</keyword>
<evidence type="ECO:0000259" key="1">
    <source>
        <dbReference type="Pfam" id="PF00931"/>
    </source>
</evidence>
<feature type="domain" description="NB-ARC" evidence="1">
    <location>
        <begin position="33"/>
        <end position="106"/>
    </location>
</feature>
<organism evidence="2">
    <name type="scientific">Solanum lycopersicum</name>
    <name type="common">Tomato</name>
    <name type="synonym">Lycopersicon esculentum</name>
    <dbReference type="NCBI Taxonomy" id="4081"/>
    <lineage>
        <taxon>Eukaryota</taxon>
        <taxon>Viridiplantae</taxon>
        <taxon>Streptophyta</taxon>
        <taxon>Embryophyta</taxon>
        <taxon>Tracheophyta</taxon>
        <taxon>Spermatophyta</taxon>
        <taxon>Magnoliopsida</taxon>
        <taxon>eudicotyledons</taxon>
        <taxon>Gunneridae</taxon>
        <taxon>Pentapetalae</taxon>
        <taxon>asterids</taxon>
        <taxon>lamiids</taxon>
        <taxon>Solanales</taxon>
        <taxon>Solanaceae</taxon>
        <taxon>Solanoideae</taxon>
        <taxon>Solaneae</taxon>
        <taxon>Solanum</taxon>
        <taxon>Solanum subgen. Lycopersicon</taxon>
    </lineage>
</organism>
<evidence type="ECO:0000313" key="2">
    <source>
        <dbReference type="EnsemblPlants" id="Solyc08g005497.1.1"/>
    </source>
</evidence>
<dbReference type="Gene3D" id="3.40.50.300">
    <property type="entry name" value="P-loop containing nucleotide triphosphate hydrolases"/>
    <property type="match status" value="1"/>
</dbReference>
<dbReference type="Gramene" id="Solyc08g005497.1.1">
    <property type="protein sequence ID" value="Solyc08g005497.1.1"/>
    <property type="gene ID" value="Solyc08g005497.1"/>
</dbReference>
<dbReference type="SUPFAM" id="SSF52540">
    <property type="entry name" value="P-loop containing nucleoside triphosphate hydrolases"/>
    <property type="match status" value="1"/>
</dbReference>